<evidence type="ECO:0000256" key="8">
    <source>
        <dbReference type="ARBA" id="ARBA00022827"/>
    </source>
</evidence>
<keyword evidence="8" id="KW-0274">FAD</keyword>
<name>A0A5C8ZU46_9GAMM</name>
<evidence type="ECO:0000256" key="10">
    <source>
        <dbReference type="ARBA" id="ARBA00031306"/>
    </source>
</evidence>
<evidence type="ECO:0000256" key="2">
    <source>
        <dbReference type="ARBA" id="ARBA00008282"/>
    </source>
</evidence>
<evidence type="ECO:0000256" key="9">
    <source>
        <dbReference type="ARBA" id="ARBA00022842"/>
    </source>
</evidence>
<evidence type="ECO:0000256" key="7">
    <source>
        <dbReference type="ARBA" id="ARBA00022723"/>
    </source>
</evidence>
<dbReference type="EMBL" id="VRZA01000005">
    <property type="protein sequence ID" value="TXS91976.1"/>
    <property type="molecule type" value="Genomic_DNA"/>
</dbReference>
<evidence type="ECO:0000256" key="5">
    <source>
        <dbReference type="ARBA" id="ARBA00022630"/>
    </source>
</evidence>
<evidence type="ECO:0000256" key="12">
    <source>
        <dbReference type="SAM" id="MobiDB-lite"/>
    </source>
</evidence>
<proteinExistence type="inferred from homology"/>
<keyword evidence="14" id="KW-1185">Reference proteome</keyword>
<comment type="cofactor">
    <cofactor evidence="1">
        <name>Mg(2+)</name>
        <dbReference type="ChEBI" id="CHEBI:18420"/>
    </cofactor>
</comment>
<protein>
    <recommendedName>
        <fullName evidence="4">FAD:protein FMN transferase</fullName>
        <ecNumber evidence="3">2.7.1.180</ecNumber>
    </recommendedName>
    <alternativeName>
        <fullName evidence="10">Flavin transferase</fullName>
    </alternativeName>
</protein>
<organism evidence="13 14">
    <name type="scientific">Parahaliea maris</name>
    <dbReference type="NCBI Taxonomy" id="2716870"/>
    <lineage>
        <taxon>Bacteria</taxon>
        <taxon>Pseudomonadati</taxon>
        <taxon>Pseudomonadota</taxon>
        <taxon>Gammaproteobacteria</taxon>
        <taxon>Cellvibrionales</taxon>
        <taxon>Halieaceae</taxon>
        <taxon>Parahaliea</taxon>
    </lineage>
</organism>
<comment type="caution">
    <text evidence="13">The sequence shown here is derived from an EMBL/GenBank/DDBJ whole genome shotgun (WGS) entry which is preliminary data.</text>
</comment>
<feature type="compositionally biased region" description="Polar residues" evidence="12">
    <location>
        <begin position="220"/>
        <end position="234"/>
    </location>
</feature>
<evidence type="ECO:0000313" key="13">
    <source>
        <dbReference type="EMBL" id="TXS91976.1"/>
    </source>
</evidence>
<evidence type="ECO:0000256" key="11">
    <source>
        <dbReference type="ARBA" id="ARBA00048540"/>
    </source>
</evidence>
<sequence>MHTAKNQTTPCETTVELSMMRPMLGTFVEISVTHFDPPSAQRAIDEAFTEIDTIHRLMSFHRPGSDIARLNQCAHRGPVRVDPRTYDVLECALEISTASSGIFDVSIGNTLAAEGHLPRHDDWPAAHPMANFRDILLLANGEVEFSRALWVDLGGIAKGYAVDRAAHILTQANCLDGRVNAGGEIRVFGERQESVCLRVPNYPATSVPTIELERGGLASSACNSGQDSSATAGSSAHRHGISRRPLREQRFASVVNERCMIADALTKVVLALGAEAEPILEQFRAASVMYDSRSGWIETGQTT</sequence>
<dbReference type="PANTHER" id="PTHR30040:SF2">
    <property type="entry name" value="FAD:PROTEIN FMN TRANSFERASE"/>
    <property type="match status" value="1"/>
</dbReference>
<comment type="catalytic activity">
    <reaction evidence="11">
        <text>L-threonyl-[protein] + FAD = FMN-L-threonyl-[protein] + AMP + H(+)</text>
        <dbReference type="Rhea" id="RHEA:36847"/>
        <dbReference type="Rhea" id="RHEA-COMP:11060"/>
        <dbReference type="Rhea" id="RHEA-COMP:11061"/>
        <dbReference type="ChEBI" id="CHEBI:15378"/>
        <dbReference type="ChEBI" id="CHEBI:30013"/>
        <dbReference type="ChEBI" id="CHEBI:57692"/>
        <dbReference type="ChEBI" id="CHEBI:74257"/>
        <dbReference type="ChEBI" id="CHEBI:456215"/>
        <dbReference type="EC" id="2.7.1.180"/>
    </reaction>
</comment>
<feature type="region of interest" description="Disordered" evidence="12">
    <location>
        <begin position="218"/>
        <end position="243"/>
    </location>
</feature>
<keyword evidence="5" id="KW-0285">Flavoprotein</keyword>
<evidence type="ECO:0000256" key="6">
    <source>
        <dbReference type="ARBA" id="ARBA00022679"/>
    </source>
</evidence>
<reference evidence="13 14" key="1">
    <citation type="submission" date="2019-08" db="EMBL/GenBank/DDBJ databases">
        <title>Parahaliea maris sp. nov., isolated from the surface seawater.</title>
        <authorList>
            <person name="Liu Y."/>
        </authorList>
    </citation>
    <scope>NUCLEOTIDE SEQUENCE [LARGE SCALE GENOMIC DNA]</scope>
    <source>
        <strain evidence="13 14">HSLHS9</strain>
    </source>
</reference>
<evidence type="ECO:0000313" key="14">
    <source>
        <dbReference type="Proteomes" id="UP000321039"/>
    </source>
</evidence>
<accession>A0A5C8ZU46</accession>
<dbReference type="SUPFAM" id="SSF143631">
    <property type="entry name" value="ApbE-like"/>
    <property type="match status" value="1"/>
</dbReference>
<evidence type="ECO:0000256" key="4">
    <source>
        <dbReference type="ARBA" id="ARBA00016337"/>
    </source>
</evidence>
<dbReference type="AlphaFoldDB" id="A0A5C8ZU46"/>
<dbReference type="InterPro" id="IPR024932">
    <property type="entry name" value="ApbE"/>
</dbReference>
<keyword evidence="9" id="KW-0460">Magnesium</keyword>
<dbReference type="EC" id="2.7.1.180" evidence="3"/>
<dbReference type="GO" id="GO:0046872">
    <property type="term" value="F:metal ion binding"/>
    <property type="evidence" value="ECO:0007669"/>
    <property type="project" value="UniProtKB-KW"/>
</dbReference>
<dbReference type="GO" id="GO:0016740">
    <property type="term" value="F:transferase activity"/>
    <property type="evidence" value="ECO:0007669"/>
    <property type="project" value="UniProtKB-KW"/>
</dbReference>
<keyword evidence="7" id="KW-0479">Metal-binding</keyword>
<dbReference type="Pfam" id="PF02424">
    <property type="entry name" value="ApbE"/>
    <property type="match status" value="1"/>
</dbReference>
<keyword evidence="6 13" id="KW-0808">Transferase</keyword>
<evidence type="ECO:0000256" key="3">
    <source>
        <dbReference type="ARBA" id="ARBA00011955"/>
    </source>
</evidence>
<comment type="similarity">
    <text evidence="2">Belongs to the ApbE family.</text>
</comment>
<dbReference type="PANTHER" id="PTHR30040">
    <property type="entry name" value="THIAMINE BIOSYNTHESIS LIPOPROTEIN APBE"/>
    <property type="match status" value="1"/>
</dbReference>
<evidence type="ECO:0000256" key="1">
    <source>
        <dbReference type="ARBA" id="ARBA00001946"/>
    </source>
</evidence>
<dbReference type="Gene3D" id="3.10.520.10">
    <property type="entry name" value="ApbE-like domains"/>
    <property type="match status" value="1"/>
</dbReference>
<dbReference type="Proteomes" id="UP000321039">
    <property type="component" value="Unassembled WGS sequence"/>
</dbReference>
<gene>
    <name evidence="13" type="ORF">FV139_14720</name>
</gene>
<dbReference type="InterPro" id="IPR003374">
    <property type="entry name" value="ApbE-like_sf"/>
</dbReference>